<gene>
    <name evidence="1" type="ORF">NYPRO_LOCUS3978</name>
</gene>
<dbReference type="Proteomes" id="UP000645828">
    <property type="component" value="Unassembled WGS sequence"/>
</dbReference>
<evidence type="ECO:0000313" key="2">
    <source>
        <dbReference type="Proteomes" id="UP000645828"/>
    </source>
</evidence>
<name>A0A811Y209_NYCPR</name>
<sequence length="103" mass="12039">MRRLHFRKSTGNPLGNRHLCRDPKLELEMEPEDVIELLQTHGNTLMDEELFFKDEHRQWFLGMEFTPAEDAVKTVEMIVKGLEWCINLADKATAGCARTDFQF</sequence>
<accession>A0A811Y209</accession>
<comment type="caution">
    <text evidence="1">The sequence shown here is derived from an EMBL/GenBank/DDBJ whole genome shotgun (WGS) entry which is preliminary data.</text>
</comment>
<organism evidence="1 2">
    <name type="scientific">Nyctereutes procyonoides</name>
    <name type="common">Raccoon dog</name>
    <name type="synonym">Canis procyonoides</name>
    <dbReference type="NCBI Taxonomy" id="34880"/>
    <lineage>
        <taxon>Eukaryota</taxon>
        <taxon>Metazoa</taxon>
        <taxon>Chordata</taxon>
        <taxon>Craniata</taxon>
        <taxon>Vertebrata</taxon>
        <taxon>Euteleostomi</taxon>
        <taxon>Mammalia</taxon>
        <taxon>Eutheria</taxon>
        <taxon>Laurasiatheria</taxon>
        <taxon>Carnivora</taxon>
        <taxon>Caniformia</taxon>
        <taxon>Canidae</taxon>
        <taxon>Nyctereutes</taxon>
    </lineage>
</organism>
<evidence type="ECO:0000313" key="1">
    <source>
        <dbReference type="EMBL" id="CAD7671183.1"/>
    </source>
</evidence>
<protein>
    <submittedName>
        <fullName evidence="1">(raccoon dog) hypothetical protein</fullName>
    </submittedName>
</protein>
<reference evidence="1" key="1">
    <citation type="submission" date="2020-12" db="EMBL/GenBank/DDBJ databases">
        <authorList>
            <consortium name="Molecular Ecology Group"/>
        </authorList>
    </citation>
    <scope>NUCLEOTIDE SEQUENCE</scope>
    <source>
        <strain evidence="1">TBG_1078</strain>
    </source>
</reference>
<keyword evidence="2" id="KW-1185">Reference proteome</keyword>
<proteinExistence type="predicted"/>
<dbReference type="AlphaFoldDB" id="A0A811Y209"/>
<dbReference type="EMBL" id="CAJHUB010000661">
    <property type="protein sequence ID" value="CAD7671183.1"/>
    <property type="molecule type" value="Genomic_DNA"/>
</dbReference>